<dbReference type="Pfam" id="PF00117">
    <property type="entry name" value="GATase"/>
    <property type="match status" value="1"/>
</dbReference>
<keyword evidence="4" id="KW-1185">Reference proteome</keyword>
<dbReference type="GeneID" id="77728500"/>
<dbReference type="Gene3D" id="3.40.50.880">
    <property type="match status" value="1"/>
</dbReference>
<feature type="region of interest" description="Disordered" evidence="1">
    <location>
        <begin position="231"/>
        <end position="255"/>
    </location>
</feature>
<evidence type="ECO:0000259" key="2">
    <source>
        <dbReference type="Pfam" id="PF00117"/>
    </source>
</evidence>
<feature type="domain" description="Glutamine amidotransferase" evidence="2">
    <location>
        <begin position="75"/>
        <end position="215"/>
    </location>
</feature>
<proteinExistence type="predicted"/>
<dbReference type="InterPro" id="IPR029062">
    <property type="entry name" value="Class_I_gatase-like"/>
</dbReference>
<dbReference type="RefSeq" id="XP_052947571.1">
    <property type="nucleotide sequence ID" value="XM_053089295.1"/>
</dbReference>
<dbReference type="InterPro" id="IPR017926">
    <property type="entry name" value="GATASE"/>
</dbReference>
<comment type="caution">
    <text evidence="3">The sequence shown here is derived from an EMBL/GenBank/DDBJ whole genome shotgun (WGS) entry which is preliminary data.</text>
</comment>
<evidence type="ECO:0000256" key="1">
    <source>
        <dbReference type="SAM" id="MobiDB-lite"/>
    </source>
</evidence>
<organism evidence="3 4">
    <name type="scientific">Dioszegia hungarica</name>
    <dbReference type="NCBI Taxonomy" id="4972"/>
    <lineage>
        <taxon>Eukaryota</taxon>
        <taxon>Fungi</taxon>
        <taxon>Dikarya</taxon>
        <taxon>Basidiomycota</taxon>
        <taxon>Agaricomycotina</taxon>
        <taxon>Tremellomycetes</taxon>
        <taxon>Tremellales</taxon>
        <taxon>Bulleribasidiaceae</taxon>
        <taxon>Dioszegia</taxon>
    </lineage>
</organism>
<dbReference type="InterPro" id="IPR044992">
    <property type="entry name" value="ChyE-like"/>
</dbReference>
<sequence>MPSLKVLILETDEPHPEIHDKKGSYAEILNKHFQKAAVAHDPPMEIEMDMHFVVDDKENGKDGRVPKASEMGEDIQGVLITGSMYDAHGDEQWILDLMEFLKELWTTRPNLHFSGVCFGHQLLCRLLGSTVEPVPSRDWEIGHSKIDLNHIGVQLFRTSKPYIHLHQMHQDHVVSPPSSSHPLLGGKRVHVWGKSEHTAVQGIYVLNRLLTMQAHLAFDEEMVKREIQMRQEAGSIGKKDEDEVDRANETAGKDHDGEVVAAALLRYWAYEDDGIAEEEEEERGNE</sequence>
<dbReference type="PANTHER" id="PTHR42695:SF4">
    <property type="entry name" value="GLUTAMINE AMIDOTRANSFERASE DOMAIN-CONTAINING PROTEIN"/>
    <property type="match status" value="1"/>
</dbReference>
<dbReference type="GO" id="GO:0005829">
    <property type="term" value="C:cytosol"/>
    <property type="evidence" value="ECO:0007669"/>
    <property type="project" value="TreeGrafter"/>
</dbReference>
<feature type="compositionally biased region" description="Basic and acidic residues" evidence="1">
    <location>
        <begin position="237"/>
        <end position="255"/>
    </location>
</feature>
<dbReference type="CDD" id="cd01741">
    <property type="entry name" value="GATase1_1"/>
    <property type="match status" value="1"/>
</dbReference>
<evidence type="ECO:0000313" key="4">
    <source>
        <dbReference type="Proteomes" id="UP001164286"/>
    </source>
</evidence>
<accession>A0AA38HF56</accession>
<dbReference type="GO" id="GO:0005634">
    <property type="term" value="C:nucleus"/>
    <property type="evidence" value="ECO:0007669"/>
    <property type="project" value="TreeGrafter"/>
</dbReference>
<gene>
    <name evidence="3" type="ORF">MKK02DRAFT_35906</name>
</gene>
<protein>
    <submittedName>
        <fullName evidence="3">GMP synthase</fullName>
    </submittedName>
</protein>
<dbReference type="PANTHER" id="PTHR42695">
    <property type="entry name" value="GLUTAMINE AMIDOTRANSFERASE YLR126C-RELATED"/>
    <property type="match status" value="1"/>
</dbReference>
<evidence type="ECO:0000313" key="3">
    <source>
        <dbReference type="EMBL" id="KAI9637794.1"/>
    </source>
</evidence>
<name>A0AA38HF56_9TREE</name>
<dbReference type="EMBL" id="JAKWFO010000003">
    <property type="protein sequence ID" value="KAI9637794.1"/>
    <property type="molecule type" value="Genomic_DNA"/>
</dbReference>
<dbReference type="Proteomes" id="UP001164286">
    <property type="component" value="Unassembled WGS sequence"/>
</dbReference>
<dbReference type="AlphaFoldDB" id="A0AA38HF56"/>
<dbReference type="SUPFAM" id="SSF52317">
    <property type="entry name" value="Class I glutamine amidotransferase-like"/>
    <property type="match status" value="1"/>
</dbReference>
<reference evidence="3" key="1">
    <citation type="journal article" date="2022" name="G3 (Bethesda)">
        <title>High quality genome of the basidiomycete yeast Dioszegia hungarica PDD-24b-2 isolated from cloud water.</title>
        <authorList>
            <person name="Jarrige D."/>
            <person name="Haridas S."/>
            <person name="Bleykasten-Grosshans C."/>
            <person name="Joly M."/>
            <person name="Nadalig T."/>
            <person name="Sancelme M."/>
            <person name="Vuilleumier S."/>
            <person name="Grigoriev I.V."/>
            <person name="Amato P."/>
            <person name="Bringel F."/>
        </authorList>
    </citation>
    <scope>NUCLEOTIDE SEQUENCE</scope>
    <source>
        <strain evidence="3">PDD-24b-2</strain>
    </source>
</reference>